<sequence length="1688" mass="181419">MANVTWEPEWFSNLNKLLTDLDSEHTTGSASLEQIKKQLEQAKPDLARLLYFPGKSTARRDALTKGKPTINGVEFEVNEQFIKEAKKLSDFLELDEDLAATLLQNAPAFEKQYELPAGETAVVLFYGERSAKLECISRLLTASGAQDTLDSDVCAYFNNYVSELLSSTLSTGSSMLPARIMSTMSALKSQQERVAGILNGPLADVPYDESVMEHVQLKLADERNQLATIIYWIIRHNQLNGSELLALVEWLRGSNVEDAATLRMAVALLMALGTAADQSLGVEMASTPAMNKIGNLAQDSQLLVKLNAEIIDKTWTDDGLKGLVWLQWALLALFGMKQWPGFDQLIGFREDRVERIAEQAIQMGAYRFATEYLLGYRITDDLESEFSAEFLVLQRQTTKPAAGESENNQKRYPHFTDIPEDFQKEIEQLLEDTVSDFIERMSSLIRRLRYSEEDAIHAAQQSELQRIAQEEQRQLQAKQAQLLQQSGGYRNSRLIGAVGQAAAAAAPAVPAASAAAVEAPRRDTEALFLLITVLYAGRPNAGLRFWGRTPSFSLQLDDRLAVFLRWGSECREQGMIRGYFNMLSSLACGSQGSICAYEFMGAAAGGGGQMMTPSTRTHVASNQAPLCSWSALFGALQFYAGQLRPSSDPLVAAPEIPEAEVGLLRSFLRLCQTTVRYSLVARTSLYDVSKHDAVATMFGLLGCVVPVSLKASLLDAIAAFGELDLEALGISENDSEAGARVAVDDMARRIWGLLEQSQTLPTTTDIDALRQQQARHGDGGGAVVASTPGGRMAIGRGFSGPAAGGGGRGGIVYELEEVEAATETYAQMRGFVRLISTLIHVSGTVPGLADVERDPVLYSAQSPSVPADLGAAYRIPGISPYVVFVLDSVLLKAGQRSYRYASEKWRVFARALEVVEKSVGTLDLGAFATNAPGAATGPGALRMLATHPGFDVAIRVLCGSKLLDALLEILNVGTDAVIAATGSLGASIERAVLLTLRTLLRVMRLQETLLRVVVPLVMEAASAGELGFPVNLPRSLTTLEQLLLTRRRAVEQLATYVTCGGAVCLAAVKVLHRLSDSAAFNGVDDSGGGGGGGGAWKRRGGAGMLTLNRLVSIIDGSVESVRILHGFIKCLRQDDGAAEDCGADEGVAARGLASGLDDHRPRAPSVRIAIVDLLLGNLTAAKPAPTIAHYLLGFSLAKPASEDLPSPAQRATCLHAVLDVLREGECGALLSERCLRLVHQLCADPVTGDVTLRYLREREDFVATQLRASFAAPAQRPAVDVFALMHARAWLWRTAALELHALVMQDARTRARALAGWLAGDVEDDGSGSGGGGVLDARMRVLALLDGVRAAERAGRDAGTAMDEDDGDDDAAGVDADADSCLVANGRGCLVYDLHALVALLRQAGGRAEAVRRVAVRCFHANQQRELHGAYVAALRGWRELAQVLATSAWASAELPRDARERTGFQLLRGVAGALADDDAQADELEALAPALPVFAGRLAREKDALLGKTEALLGMEEARLFQLLVAAALTPAASASLQLRGNVYAAMLHFLGGRRCADAVGDRLLETVSADAADATDTWRTVAFSLLDALVAADAQSSVHASRVVVFLARKNYFAAYVAALLRREDHAVQAVLAPDAPSLNALYIYRAKMAFFLRLAQRGDGAERLLENGIVDVLADCGFLDLRPQT</sequence>
<protein>
    <submittedName>
        <fullName evidence="1">Uncharacterized protein</fullName>
    </submittedName>
</protein>
<gene>
    <name evidence="1" type="ORF">IWW38_002498</name>
</gene>
<dbReference type="Proteomes" id="UP001139981">
    <property type="component" value="Unassembled WGS sequence"/>
</dbReference>
<evidence type="ECO:0000313" key="2">
    <source>
        <dbReference type="Proteomes" id="UP001139981"/>
    </source>
</evidence>
<reference evidence="1" key="1">
    <citation type="submission" date="2022-07" db="EMBL/GenBank/DDBJ databases">
        <title>Phylogenomic reconstructions and comparative analyses of Kickxellomycotina fungi.</title>
        <authorList>
            <person name="Reynolds N.K."/>
            <person name="Stajich J.E."/>
            <person name="Barry K."/>
            <person name="Grigoriev I.V."/>
            <person name="Crous P."/>
            <person name="Smith M.E."/>
        </authorList>
    </citation>
    <scope>NUCLEOTIDE SEQUENCE</scope>
    <source>
        <strain evidence="1">CBS 190363</strain>
    </source>
</reference>
<feature type="non-terminal residue" evidence="1">
    <location>
        <position position="1688"/>
    </location>
</feature>
<evidence type="ECO:0000313" key="1">
    <source>
        <dbReference type="EMBL" id="KAJ2894696.1"/>
    </source>
</evidence>
<organism evidence="1 2">
    <name type="scientific">Coemansia aciculifera</name>
    <dbReference type="NCBI Taxonomy" id="417176"/>
    <lineage>
        <taxon>Eukaryota</taxon>
        <taxon>Fungi</taxon>
        <taxon>Fungi incertae sedis</taxon>
        <taxon>Zoopagomycota</taxon>
        <taxon>Kickxellomycotina</taxon>
        <taxon>Kickxellomycetes</taxon>
        <taxon>Kickxellales</taxon>
        <taxon>Kickxellaceae</taxon>
        <taxon>Coemansia</taxon>
    </lineage>
</organism>
<comment type="caution">
    <text evidence="1">The sequence shown here is derived from an EMBL/GenBank/DDBJ whole genome shotgun (WGS) entry which is preliminary data.</text>
</comment>
<proteinExistence type="predicted"/>
<name>A0ACC1M511_9FUNG</name>
<keyword evidence="2" id="KW-1185">Reference proteome</keyword>
<accession>A0ACC1M511</accession>
<dbReference type="EMBL" id="JANBVB010000378">
    <property type="protein sequence ID" value="KAJ2894696.1"/>
    <property type="molecule type" value="Genomic_DNA"/>
</dbReference>